<keyword evidence="1" id="KW-1133">Transmembrane helix</keyword>
<keyword evidence="1" id="KW-0472">Membrane</keyword>
<reference evidence="2 3" key="1">
    <citation type="submission" date="2016-10" db="EMBL/GenBank/DDBJ databases">
        <authorList>
            <person name="de Groot N.N."/>
        </authorList>
    </citation>
    <scope>NUCLEOTIDE SEQUENCE [LARGE SCALE GENOMIC DNA]</scope>
    <source>
        <strain evidence="2 3">DSM 24015</strain>
    </source>
</reference>
<dbReference type="OrthoDB" id="1451838at2"/>
<organism evidence="2 3">
    <name type="scientific">Riemerella columbipharyngis</name>
    <dbReference type="NCBI Taxonomy" id="1071918"/>
    <lineage>
        <taxon>Bacteria</taxon>
        <taxon>Pseudomonadati</taxon>
        <taxon>Bacteroidota</taxon>
        <taxon>Flavobacteriia</taxon>
        <taxon>Flavobacteriales</taxon>
        <taxon>Weeksellaceae</taxon>
        <taxon>Riemerella</taxon>
    </lineage>
</organism>
<name>A0A1G6YJE6_9FLAO</name>
<evidence type="ECO:0008006" key="4">
    <source>
        <dbReference type="Google" id="ProtNLM"/>
    </source>
</evidence>
<accession>A0A1G6YJE6</accession>
<evidence type="ECO:0000256" key="1">
    <source>
        <dbReference type="SAM" id="Phobius"/>
    </source>
</evidence>
<dbReference type="RefSeq" id="WP_092735629.1">
    <property type="nucleotide sequence ID" value="NZ_FNAS01000001.1"/>
</dbReference>
<gene>
    <name evidence="2" type="ORF">SAMN05421544_101187</name>
</gene>
<dbReference type="Proteomes" id="UP000198517">
    <property type="component" value="Unassembled WGS sequence"/>
</dbReference>
<dbReference type="STRING" id="1071918.SAMN05421544_101187"/>
<dbReference type="EMBL" id="FNAS01000001">
    <property type="protein sequence ID" value="SDD90634.1"/>
    <property type="molecule type" value="Genomic_DNA"/>
</dbReference>
<dbReference type="SUPFAM" id="SSF55961">
    <property type="entry name" value="Bet v1-like"/>
    <property type="match status" value="1"/>
</dbReference>
<sequence length="345" mass="39942">MRVLKVFTIIGAVLFGLYALAMYFVDESKSFRIEKEIDYPVEKIFPQFDNFQNMVRWNSYLIKKKNVNYQFFTPYQGEGSSVSFGNVKESMGQVYIRYENPMHTIKYDFFFKNNEAPTRIQVKFIPKGNKTLLDWKIETPKIPLLKRYVNLFFVQTFEEEVNKSLTQLSLLLGNKVEQGLSLKNIKTDSIMVEQQNSEILVGINVNAQNKTKDGGLLKSIIEANGKVIDFVTNKLDKTTDEYGVPILIINPNNFKDKELSYFYGVPLSKRVNFSDNEFTYQQLNPSKAFVIYYKGNYDNRMSAIKKLLDKSKKDSLHSGFLQETFIKAPELNKDVFIKLSLPVSP</sequence>
<keyword evidence="1" id="KW-0812">Transmembrane</keyword>
<dbReference type="AlphaFoldDB" id="A0A1G6YJE6"/>
<evidence type="ECO:0000313" key="3">
    <source>
        <dbReference type="Proteomes" id="UP000198517"/>
    </source>
</evidence>
<protein>
    <recommendedName>
        <fullName evidence="4">Polyketide cyclase / dehydrase and lipid transport</fullName>
    </recommendedName>
</protein>
<proteinExistence type="predicted"/>
<evidence type="ECO:0000313" key="2">
    <source>
        <dbReference type="EMBL" id="SDD90634.1"/>
    </source>
</evidence>
<feature type="transmembrane region" description="Helical" evidence="1">
    <location>
        <begin position="6"/>
        <end position="25"/>
    </location>
</feature>
<keyword evidence="3" id="KW-1185">Reference proteome</keyword>